<keyword evidence="6" id="KW-0238">DNA-binding</keyword>
<evidence type="ECO:0000313" key="10">
    <source>
        <dbReference type="EMBL" id="PLW70024.1"/>
    </source>
</evidence>
<feature type="compositionally biased region" description="Polar residues" evidence="9">
    <location>
        <begin position="198"/>
        <end position="213"/>
    </location>
</feature>
<dbReference type="GO" id="GO:0003697">
    <property type="term" value="F:single-stranded DNA binding"/>
    <property type="evidence" value="ECO:0007669"/>
    <property type="project" value="InterPro"/>
</dbReference>
<evidence type="ECO:0000256" key="2">
    <source>
        <dbReference type="ARBA" id="ARBA00022670"/>
    </source>
</evidence>
<dbReference type="SUPFAM" id="SSF143081">
    <property type="entry name" value="BB1717-like"/>
    <property type="match status" value="1"/>
</dbReference>
<dbReference type="GO" id="GO:0008233">
    <property type="term" value="F:peptidase activity"/>
    <property type="evidence" value="ECO:0007669"/>
    <property type="project" value="UniProtKB-KW"/>
</dbReference>
<name>A0A2N5X6A7_9GAMM</name>
<keyword evidence="5" id="KW-0190">Covalent protein-DNA linkage</keyword>
<dbReference type="PANTHER" id="PTHR13604:SF0">
    <property type="entry name" value="ABASIC SITE PROCESSING PROTEIN HMCES"/>
    <property type="match status" value="1"/>
</dbReference>
<reference evidence="10 11" key="1">
    <citation type="submission" date="2018-01" db="EMBL/GenBank/DDBJ databases">
        <title>The draft genome sequence of Halioglobus lutimaris HF004.</title>
        <authorList>
            <person name="Du Z.-J."/>
            <person name="Shi M.-J."/>
        </authorList>
    </citation>
    <scope>NUCLEOTIDE SEQUENCE [LARGE SCALE GENOMIC DNA]</scope>
    <source>
        <strain evidence="10 11">HF004</strain>
    </source>
</reference>
<keyword evidence="11" id="KW-1185">Reference proteome</keyword>
<dbReference type="RefSeq" id="WP_101517522.1">
    <property type="nucleotide sequence ID" value="NZ_PKUS01000003.1"/>
</dbReference>
<dbReference type="PANTHER" id="PTHR13604">
    <property type="entry name" value="DC12-RELATED"/>
    <property type="match status" value="1"/>
</dbReference>
<accession>A0A2N5X6A7</accession>
<feature type="region of interest" description="Disordered" evidence="9">
    <location>
        <begin position="198"/>
        <end position="227"/>
    </location>
</feature>
<dbReference type="GO" id="GO:0106300">
    <property type="term" value="P:protein-DNA covalent cross-linking repair"/>
    <property type="evidence" value="ECO:0007669"/>
    <property type="project" value="InterPro"/>
</dbReference>
<proteinExistence type="inferred from homology"/>
<evidence type="ECO:0000256" key="6">
    <source>
        <dbReference type="ARBA" id="ARBA00023125"/>
    </source>
</evidence>
<sequence length="227" mass="25632">MCGRFNVIDSPGLQDLLRDLGIEINLPTRTNIAPTEAVGLVRRTEGRPQLDAARWWLTPSWAPAVDQKYSMFNARAETLATSRAFRTPFRRHRGIVPMSSFIEWRTEDGVKQPWLVTNLEQAFAAAALWDVWEGDGSPLLSCTLVTTAAAQAFVPWHKRMPVVLEAAEMERWLDNDHEVAADDPLFRSQLKSPWQLQRVSRDVSNARNKNPSQMEGLGEVVQLPAQD</sequence>
<dbReference type="Gene3D" id="3.90.1680.10">
    <property type="entry name" value="SOS response associated peptidase-like"/>
    <property type="match status" value="1"/>
</dbReference>
<gene>
    <name evidence="10" type="ORF">C0039_05770</name>
</gene>
<evidence type="ECO:0000256" key="8">
    <source>
        <dbReference type="RuleBase" id="RU364100"/>
    </source>
</evidence>
<comment type="similarity">
    <text evidence="1 8">Belongs to the SOS response-associated peptidase family.</text>
</comment>
<keyword evidence="2 8" id="KW-0645">Protease</keyword>
<dbReference type="InterPro" id="IPR036590">
    <property type="entry name" value="SRAP-like"/>
</dbReference>
<evidence type="ECO:0000313" key="11">
    <source>
        <dbReference type="Proteomes" id="UP000235005"/>
    </source>
</evidence>
<protein>
    <recommendedName>
        <fullName evidence="8">Abasic site processing protein</fullName>
        <ecNumber evidence="8">3.4.-.-</ecNumber>
    </recommendedName>
</protein>
<dbReference type="Pfam" id="PF02586">
    <property type="entry name" value="SRAP"/>
    <property type="match status" value="1"/>
</dbReference>
<comment type="caution">
    <text evidence="10">The sequence shown here is derived from an EMBL/GenBank/DDBJ whole genome shotgun (WGS) entry which is preliminary data.</text>
</comment>
<dbReference type="EMBL" id="PKUS01000003">
    <property type="protein sequence ID" value="PLW70024.1"/>
    <property type="molecule type" value="Genomic_DNA"/>
</dbReference>
<evidence type="ECO:0000256" key="4">
    <source>
        <dbReference type="ARBA" id="ARBA00022801"/>
    </source>
</evidence>
<evidence type="ECO:0000256" key="3">
    <source>
        <dbReference type="ARBA" id="ARBA00022763"/>
    </source>
</evidence>
<evidence type="ECO:0000256" key="5">
    <source>
        <dbReference type="ARBA" id="ARBA00023124"/>
    </source>
</evidence>
<keyword evidence="3" id="KW-0227">DNA damage</keyword>
<dbReference type="InterPro" id="IPR003738">
    <property type="entry name" value="SRAP"/>
</dbReference>
<dbReference type="EC" id="3.4.-.-" evidence="8"/>
<dbReference type="Proteomes" id="UP000235005">
    <property type="component" value="Unassembled WGS sequence"/>
</dbReference>
<evidence type="ECO:0000256" key="1">
    <source>
        <dbReference type="ARBA" id="ARBA00008136"/>
    </source>
</evidence>
<dbReference type="AlphaFoldDB" id="A0A2N5X6A7"/>
<keyword evidence="7" id="KW-0456">Lyase</keyword>
<keyword evidence="4 8" id="KW-0378">Hydrolase</keyword>
<evidence type="ECO:0000256" key="9">
    <source>
        <dbReference type="SAM" id="MobiDB-lite"/>
    </source>
</evidence>
<dbReference type="GO" id="GO:0016829">
    <property type="term" value="F:lyase activity"/>
    <property type="evidence" value="ECO:0007669"/>
    <property type="project" value="UniProtKB-KW"/>
</dbReference>
<dbReference type="OrthoDB" id="6192129at2"/>
<organism evidence="10 11">
    <name type="scientific">Pseudohalioglobus lutimaris</name>
    <dbReference type="NCBI Taxonomy" id="1737061"/>
    <lineage>
        <taxon>Bacteria</taxon>
        <taxon>Pseudomonadati</taxon>
        <taxon>Pseudomonadota</taxon>
        <taxon>Gammaproteobacteria</taxon>
        <taxon>Cellvibrionales</taxon>
        <taxon>Halieaceae</taxon>
        <taxon>Pseudohalioglobus</taxon>
    </lineage>
</organism>
<evidence type="ECO:0000256" key="7">
    <source>
        <dbReference type="ARBA" id="ARBA00023239"/>
    </source>
</evidence>
<dbReference type="GO" id="GO:0006508">
    <property type="term" value="P:proteolysis"/>
    <property type="evidence" value="ECO:0007669"/>
    <property type="project" value="UniProtKB-KW"/>
</dbReference>